<dbReference type="GO" id="GO:0032259">
    <property type="term" value="P:methylation"/>
    <property type="evidence" value="ECO:0007669"/>
    <property type="project" value="UniProtKB-KW"/>
</dbReference>
<proteinExistence type="predicted"/>
<keyword evidence="2" id="KW-0808">Transferase</keyword>
<dbReference type="GO" id="GO:0008757">
    <property type="term" value="F:S-adenosylmethionine-dependent methyltransferase activity"/>
    <property type="evidence" value="ECO:0007669"/>
    <property type="project" value="InterPro"/>
</dbReference>
<dbReference type="CDD" id="cd02440">
    <property type="entry name" value="AdoMet_MTases"/>
    <property type="match status" value="1"/>
</dbReference>
<dbReference type="Proteomes" id="UP000501812">
    <property type="component" value="Chromosome"/>
</dbReference>
<dbReference type="AlphaFoldDB" id="A0A858RI97"/>
<dbReference type="InterPro" id="IPR013216">
    <property type="entry name" value="Methyltransf_11"/>
</dbReference>
<gene>
    <name evidence="2" type="ORF">HHL09_12805</name>
</gene>
<feature type="domain" description="Methyltransferase type 11" evidence="1">
    <location>
        <begin position="50"/>
        <end position="144"/>
    </location>
</feature>
<dbReference type="EMBL" id="CP051774">
    <property type="protein sequence ID" value="QJE96627.1"/>
    <property type="molecule type" value="Genomic_DNA"/>
</dbReference>
<accession>A0A858RI97</accession>
<evidence type="ECO:0000313" key="2">
    <source>
        <dbReference type="EMBL" id="QJE96627.1"/>
    </source>
</evidence>
<protein>
    <submittedName>
        <fullName evidence="2">Class I SAM-dependent methyltransferase</fullName>
    </submittedName>
</protein>
<dbReference type="SUPFAM" id="SSF53335">
    <property type="entry name" value="S-adenosyl-L-methionine-dependent methyltransferases"/>
    <property type="match status" value="1"/>
</dbReference>
<dbReference type="KEGG" id="luo:HHL09_12805"/>
<keyword evidence="3" id="KW-1185">Reference proteome</keyword>
<organism evidence="2 3">
    <name type="scientific">Luteolibacter luteus</name>
    <dbReference type="NCBI Taxonomy" id="2728835"/>
    <lineage>
        <taxon>Bacteria</taxon>
        <taxon>Pseudomonadati</taxon>
        <taxon>Verrucomicrobiota</taxon>
        <taxon>Verrucomicrobiia</taxon>
        <taxon>Verrucomicrobiales</taxon>
        <taxon>Verrucomicrobiaceae</taxon>
        <taxon>Luteolibacter</taxon>
    </lineage>
</organism>
<evidence type="ECO:0000259" key="1">
    <source>
        <dbReference type="Pfam" id="PF08241"/>
    </source>
</evidence>
<dbReference type="Gene3D" id="3.40.50.150">
    <property type="entry name" value="Vaccinia Virus protein VP39"/>
    <property type="match status" value="1"/>
</dbReference>
<sequence length="260" mass="28818">MALDSQQQRSAAQFDRQAGNYGKQHILADTRDVAALLELIPDDEKHGRALDIATGGGHTALALAQAGYVPCIGDLAPAMLENARKMIEAEGFAVESVLFPAESIPFPDASFRIVSCRVAPHHFSDVAGFIQESYRVLEPGGYFMVIDGSLHDDDPETAEWLHQVEKLRDPSHGRLLDRATWVRLAEEAGFTVIQAELQPMLQPDLEWYFSAAATSEENRTQVRKLIATASPHVREAMQIETGEKVSWTWQRVSLLARKVV</sequence>
<dbReference type="PANTHER" id="PTHR43591:SF24">
    <property type="entry name" value="2-METHOXY-6-POLYPRENYL-1,4-BENZOQUINOL METHYLASE, MITOCHONDRIAL"/>
    <property type="match status" value="1"/>
</dbReference>
<dbReference type="InterPro" id="IPR029063">
    <property type="entry name" value="SAM-dependent_MTases_sf"/>
</dbReference>
<dbReference type="Pfam" id="PF08241">
    <property type="entry name" value="Methyltransf_11"/>
    <property type="match status" value="1"/>
</dbReference>
<evidence type="ECO:0000313" key="3">
    <source>
        <dbReference type="Proteomes" id="UP000501812"/>
    </source>
</evidence>
<name>A0A858RI97_9BACT</name>
<keyword evidence="2" id="KW-0489">Methyltransferase</keyword>
<reference evidence="2 3" key="1">
    <citation type="submission" date="2020-04" db="EMBL/GenBank/DDBJ databases">
        <title>Luteolibacter sp. G-1-1-1 isolated from soil.</title>
        <authorList>
            <person name="Dahal R.H."/>
        </authorList>
    </citation>
    <scope>NUCLEOTIDE SEQUENCE [LARGE SCALE GENOMIC DNA]</scope>
    <source>
        <strain evidence="2 3">G-1-1-1</strain>
    </source>
</reference>
<dbReference type="RefSeq" id="WP_169455028.1">
    <property type="nucleotide sequence ID" value="NZ_CP051774.1"/>
</dbReference>
<dbReference type="PANTHER" id="PTHR43591">
    <property type="entry name" value="METHYLTRANSFERASE"/>
    <property type="match status" value="1"/>
</dbReference>